<feature type="transmembrane region" description="Helical" evidence="6">
    <location>
        <begin position="288"/>
        <end position="307"/>
    </location>
</feature>
<gene>
    <name evidence="8" type="ORF">BJY01DRAFT_260903</name>
</gene>
<feature type="transmembrane region" description="Helical" evidence="6">
    <location>
        <begin position="102"/>
        <end position="122"/>
    </location>
</feature>
<dbReference type="PROSITE" id="PS50850">
    <property type="entry name" value="MFS"/>
    <property type="match status" value="1"/>
</dbReference>
<feature type="domain" description="Major facilitator superfamily (MFS) profile" evidence="7">
    <location>
        <begin position="1"/>
        <end position="411"/>
    </location>
</feature>
<evidence type="ECO:0000256" key="2">
    <source>
        <dbReference type="ARBA" id="ARBA00010992"/>
    </source>
</evidence>
<dbReference type="EMBL" id="JBFXLU010000308">
    <property type="protein sequence ID" value="KAL2830366.1"/>
    <property type="molecule type" value="Genomic_DNA"/>
</dbReference>
<evidence type="ECO:0000256" key="3">
    <source>
        <dbReference type="ARBA" id="ARBA00022692"/>
    </source>
</evidence>
<feature type="transmembrane region" description="Helical" evidence="6">
    <location>
        <begin position="357"/>
        <end position="376"/>
    </location>
</feature>
<feature type="transmembrane region" description="Helical" evidence="6">
    <location>
        <begin position="220"/>
        <end position="241"/>
    </location>
</feature>
<protein>
    <submittedName>
        <fullName evidence="8">General substrate transporter</fullName>
    </submittedName>
</protein>
<dbReference type="Proteomes" id="UP001610446">
    <property type="component" value="Unassembled WGS sequence"/>
</dbReference>
<accession>A0ABR4IRS5</accession>
<keyword evidence="4 6" id="KW-1133">Transmembrane helix</keyword>
<proteinExistence type="inferred from homology"/>
<name>A0ABR4IRS5_9EURO</name>
<dbReference type="Gene3D" id="1.20.1250.20">
    <property type="entry name" value="MFS general substrate transporter like domains"/>
    <property type="match status" value="1"/>
</dbReference>
<organism evidence="8 9">
    <name type="scientific">Aspergillus pseudoustus</name>
    <dbReference type="NCBI Taxonomy" id="1810923"/>
    <lineage>
        <taxon>Eukaryota</taxon>
        <taxon>Fungi</taxon>
        <taxon>Dikarya</taxon>
        <taxon>Ascomycota</taxon>
        <taxon>Pezizomycotina</taxon>
        <taxon>Eurotiomycetes</taxon>
        <taxon>Eurotiomycetidae</taxon>
        <taxon>Eurotiales</taxon>
        <taxon>Aspergillaceae</taxon>
        <taxon>Aspergillus</taxon>
        <taxon>Aspergillus subgen. Nidulantes</taxon>
    </lineage>
</organism>
<keyword evidence="5 6" id="KW-0472">Membrane</keyword>
<dbReference type="PANTHER" id="PTHR48022">
    <property type="entry name" value="PLASTIDIC GLUCOSE TRANSPORTER 4"/>
    <property type="match status" value="1"/>
</dbReference>
<dbReference type="InterPro" id="IPR036259">
    <property type="entry name" value="MFS_trans_sf"/>
</dbReference>
<evidence type="ECO:0000313" key="8">
    <source>
        <dbReference type="EMBL" id="KAL2830366.1"/>
    </source>
</evidence>
<evidence type="ECO:0000256" key="1">
    <source>
        <dbReference type="ARBA" id="ARBA00004141"/>
    </source>
</evidence>
<evidence type="ECO:0000259" key="7">
    <source>
        <dbReference type="PROSITE" id="PS50850"/>
    </source>
</evidence>
<dbReference type="PANTHER" id="PTHR48022:SF64">
    <property type="entry name" value="MAJOR FACILITATOR SUPERFAMILY (MFS) PROFILE DOMAIN-CONTAINING PROTEIN"/>
    <property type="match status" value="1"/>
</dbReference>
<keyword evidence="9" id="KW-1185">Reference proteome</keyword>
<evidence type="ECO:0000256" key="4">
    <source>
        <dbReference type="ARBA" id="ARBA00022989"/>
    </source>
</evidence>
<evidence type="ECO:0000256" key="5">
    <source>
        <dbReference type="ARBA" id="ARBA00023136"/>
    </source>
</evidence>
<comment type="caution">
    <text evidence="8">The sequence shown here is derived from an EMBL/GenBank/DDBJ whole genome shotgun (WGS) entry which is preliminary data.</text>
</comment>
<evidence type="ECO:0000313" key="9">
    <source>
        <dbReference type="Proteomes" id="UP001610446"/>
    </source>
</evidence>
<sequence>MPLGLPSGSCLGFFGASASVGGLVACIIGGPLTERFGRKIMCSSGAALVVLMALMQTFSTSFEMFTGGKLRVGLGSFLQQVAAPVLVTELAHPKQRVAITSLYNTSIFIGLIIGAWVTFATYRIDSQWAWKIPCILQIVMPSYQLSMVWFCPESPRWLVSKGRIEEARAILVKHHGNGVEDEIVRFELNENIAGVEADKTVIKFNPYSPKAITATKGNRYRLWLCLVTAVGSQTIGGGFTANYLPLILDQIGMTTKKEKTLVNACLNIFNWVVCFSSALVIPRVKRRTISLVSAAGVNVTFIIWTALTARYMATEAVGLGIGVLVVIVISSFFVCICWIPLAIAYPLETVITKQRSIFFAITLFVINVTAVINSYMSPVGIENIGWRYYIPTCVWNALLFAFIYFTFVETSGMTLEITTLI</sequence>
<feature type="transmembrane region" description="Helical" evidence="6">
    <location>
        <begin position="319"/>
        <end position="345"/>
    </location>
</feature>
<dbReference type="SUPFAM" id="SSF103473">
    <property type="entry name" value="MFS general substrate transporter"/>
    <property type="match status" value="1"/>
</dbReference>
<feature type="transmembrane region" description="Helical" evidence="6">
    <location>
        <begin position="12"/>
        <end position="33"/>
    </location>
</feature>
<feature type="transmembrane region" description="Helical" evidence="6">
    <location>
        <begin position="40"/>
        <end position="58"/>
    </location>
</feature>
<keyword evidence="3 6" id="KW-0812">Transmembrane</keyword>
<dbReference type="InterPro" id="IPR050360">
    <property type="entry name" value="MFS_Sugar_Transporters"/>
</dbReference>
<comment type="subcellular location">
    <subcellularLocation>
        <location evidence="1">Membrane</location>
        <topology evidence="1">Multi-pass membrane protein</topology>
    </subcellularLocation>
</comment>
<comment type="similarity">
    <text evidence="2">Belongs to the major facilitator superfamily. Sugar transporter (TC 2.A.1.1) family.</text>
</comment>
<evidence type="ECO:0000256" key="6">
    <source>
        <dbReference type="SAM" id="Phobius"/>
    </source>
</evidence>
<dbReference type="InterPro" id="IPR005828">
    <property type="entry name" value="MFS_sugar_transport-like"/>
</dbReference>
<feature type="transmembrane region" description="Helical" evidence="6">
    <location>
        <begin position="261"/>
        <end position="281"/>
    </location>
</feature>
<dbReference type="InterPro" id="IPR020846">
    <property type="entry name" value="MFS_dom"/>
</dbReference>
<reference evidence="8 9" key="1">
    <citation type="submission" date="2024-07" db="EMBL/GenBank/DDBJ databases">
        <title>Section-level genome sequencing and comparative genomics of Aspergillus sections Usti and Cavernicolus.</title>
        <authorList>
            <consortium name="Lawrence Berkeley National Laboratory"/>
            <person name="Nybo J.L."/>
            <person name="Vesth T.C."/>
            <person name="Theobald S."/>
            <person name="Frisvad J.C."/>
            <person name="Larsen T.O."/>
            <person name="Kjaerboelling I."/>
            <person name="Rothschild-Mancinelli K."/>
            <person name="Lyhne E.K."/>
            <person name="Kogle M.E."/>
            <person name="Barry K."/>
            <person name="Clum A."/>
            <person name="Na H."/>
            <person name="Ledsgaard L."/>
            <person name="Lin J."/>
            <person name="Lipzen A."/>
            <person name="Kuo A."/>
            <person name="Riley R."/>
            <person name="Mondo S."/>
            <person name="Labutti K."/>
            <person name="Haridas S."/>
            <person name="Pangalinan J."/>
            <person name="Salamov A.A."/>
            <person name="Simmons B.A."/>
            <person name="Magnuson J.K."/>
            <person name="Chen J."/>
            <person name="Drula E."/>
            <person name="Henrissat B."/>
            <person name="Wiebenga A."/>
            <person name="Lubbers R.J."/>
            <person name="Gomes A.C."/>
            <person name="Makela M.R."/>
            <person name="Stajich J."/>
            <person name="Grigoriev I.V."/>
            <person name="Mortensen U.H."/>
            <person name="De Vries R.P."/>
            <person name="Baker S.E."/>
            <person name="Andersen M.R."/>
        </authorList>
    </citation>
    <scope>NUCLEOTIDE SEQUENCE [LARGE SCALE GENOMIC DNA]</scope>
    <source>
        <strain evidence="8 9">CBS 123904</strain>
    </source>
</reference>
<dbReference type="Pfam" id="PF00083">
    <property type="entry name" value="Sugar_tr"/>
    <property type="match status" value="1"/>
</dbReference>
<feature type="transmembrane region" description="Helical" evidence="6">
    <location>
        <begin position="388"/>
        <end position="407"/>
    </location>
</feature>